<proteinExistence type="predicted"/>
<dbReference type="GO" id="GO:0003677">
    <property type="term" value="F:DNA binding"/>
    <property type="evidence" value="ECO:0007669"/>
    <property type="project" value="UniProtKB-KW"/>
</dbReference>
<protein>
    <submittedName>
        <fullName evidence="2">DNA-binding transcriptional regulator, MarR family</fullName>
    </submittedName>
</protein>
<sequence>MTDDDPMAGQPTPAALRALPSRTLSLVAMQADRMVSEGLARLDARKWHYAALVALREGGPVSQAELSRRTGIYRSDLVAVINELAERGHVERSPDPADRRRNVVRLTGKGREHLARLQEVVVSLQDELLAPLTPAEREQFSDFLTRVHEHHARR</sequence>
<dbReference type="InterPro" id="IPR000835">
    <property type="entry name" value="HTH_MarR-typ"/>
</dbReference>
<gene>
    <name evidence="2" type="ORF">SAMN05421811_115180</name>
</gene>
<dbReference type="AlphaFoldDB" id="A0A1I0LEG2"/>
<organism evidence="2 3">
    <name type="scientific">Nonomuraea wenchangensis</name>
    <dbReference type="NCBI Taxonomy" id="568860"/>
    <lineage>
        <taxon>Bacteria</taxon>
        <taxon>Bacillati</taxon>
        <taxon>Actinomycetota</taxon>
        <taxon>Actinomycetes</taxon>
        <taxon>Streptosporangiales</taxon>
        <taxon>Streptosporangiaceae</taxon>
        <taxon>Nonomuraea</taxon>
    </lineage>
</organism>
<dbReference type="STRING" id="568860.SAMN05421811_115180"/>
<keyword evidence="2" id="KW-0238">DNA-binding</keyword>
<dbReference type="GO" id="GO:0003700">
    <property type="term" value="F:DNA-binding transcription factor activity"/>
    <property type="evidence" value="ECO:0007669"/>
    <property type="project" value="InterPro"/>
</dbReference>
<dbReference type="EMBL" id="FOHX01000015">
    <property type="protein sequence ID" value="SEU38221.1"/>
    <property type="molecule type" value="Genomic_DNA"/>
</dbReference>
<dbReference type="InterPro" id="IPR036390">
    <property type="entry name" value="WH_DNA-bd_sf"/>
</dbReference>
<dbReference type="PANTHER" id="PTHR33164">
    <property type="entry name" value="TRANSCRIPTIONAL REGULATOR, MARR FAMILY"/>
    <property type="match status" value="1"/>
</dbReference>
<dbReference type="SUPFAM" id="SSF46785">
    <property type="entry name" value="Winged helix' DNA-binding domain"/>
    <property type="match status" value="1"/>
</dbReference>
<dbReference type="PROSITE" id="PS50995">
    <property type="entry name" value="HTH_MARR_2"/>
    <property type="match status" value="1"/>
</dbReference>
<dbReference type="OrthoDB" id="4826718at2"/>
<dbReference type="SMART" id="SM00347">
    <property type="entry name" value="HTH_MARR"/>
    <property type="match status" value="1"/>
</dbReference>
<dbReference type="InterPro" id="IPR036388">
    <property type="entry name" value="WH-like_DNA-bd_sf"/>
</dbReference>
<dbReference type="Proteomes" id="UP000199361">
    <property type="component" value="Unassembled WGS sequence"/>
</dbReference>
<dbReference type="RefSeq" id="WP_091090429.1">
    <property type="nucleotide sequence ID" value="NZ_FOHX01000015.1"/>
</dbReference>
<evidence type="ECO:0000259" key="1">
    <source>
        <dbReference type="PROSITE" id="PS50995"/>
    </source>
</evidence>
<dbReference type="Gene3D" id="1.10.10.10">
    <property type="entry name" value="Winged helix-like DNA-binding domain superfamily/Winged helix DNA-binding domain"/>
    <property type="match status" value="1"/>
</dbReference>
<dbReference type="GO" id="GO:0006950">
    <property type="term" value="P:response to stress"/>
    <property type="evidence" value="ECO:0007669"/>
    <property type="project" value="TreeGrafter"/>
</dbReference>
<dbReference type="PANTHER" id="PTHR33164:SF95">
    <property type="entry name" value="TRANSCRIPTIONAL REGULATOR"/>
    <property type="match status" value="1"/>
</dbReference>
<dbReference type="Pfam" id="PF12802">
    <property type="entry name" value="MarR_2"/>
    <property type="match status" value="1"/>
</dbReference>
<evidence type="ECO:0000313" key="3">
    <source>
        <dbReference type="Proteomes" id="UP000199361"/>
    </source>
</evidence>
<name>A0A1I0LEG2_9ACTN</name>
<dbReference type="PRINTS" id="PR00598">
    <property type="entry name" value="HTHMARR"/>
</dbReference>
<reference evidence="2 3" key="1">
    <citation type="submission" date="2016-10" db="EMBL/GenBank/DDBJ databases">
        <authorList>
            <person name="de Groot N.N."/>
        </authorList>
    </citation>
    <scope>NUCLEOTIDE SEQUENCE [LARGE SCALE GENOMIC DNA]</scope>
    <source>
        <strain evidence="2 3">CGMCC 4.5598</strain>
    </source>
</reference>
<keyword evidence="3" id="KW-1185">Reference proteome</keyword>
<dbReference type="InterPro" id="IPR039422">
    <property type="entry name" value="MarR/SlyA-like"/>
</dbReference>
<evidence type="ECO:0000313" key="2">
    <source>
        <dbReference type="EMBL" id="SEU38221.1"/>
    </source>
</evidence>
<accession>A0A1I0LEG2</accession>
<feature type="domain" description="HTH marR-type" evidence="1">
    <location>
        <begin position="17"/>
        <end position="149"/>
    </location>
</feature>